<evidence type="ECO:0000313" key="3">
    <source>
        <dbReference type="Proteomes" id="UP000031620"/>
    </source>
</evidence>
<dbReference type="AlphaFoldDB" id="A0A0A1GXI6"/>
<accession>A0A0A1GXI6</accession>
<evidence type="ECO:0000313" key="2">
    <source>
        <dbReference type="EMBL" id="BAP85156.1"/>
    </source>
</evidence>
<dbReference type="RefSeq" id="WP_041092885.1">
    <property type="nucleotide sequence ID" value="NZ_AP014680.1"/>
</dbReference>
<gene>
    <name evidence="2" type="ORF">LOOC260_105990</name>
</gene>
<evidence type="ECO:0000256" key="1">
    <source>
        <dbReference type="SAM" id="Phobius"/>
    </source>
</evidence>
<proteinExistence type="predicted"/>
<protein>
    <submittedName>
        <fullName evidence="2">Uncharacterized protein</fullName>
    </submittedName>
</protein>
<sequence length="585" mass="64707">MLYITLASLIAPLLIWLVFLIKFPTKNKVFPRSTNATTTVTINKKFVTLLGLAVMVAMIVFKSIITYFSLSSRNTLSILGSNLIWGAIMLAIMVSLTFNTTSRSTTMKTQTRIGGAILVVILILVGFGEAHSSLSVKPVAKSIKSEKIDSNSAPTFKKGVTPVAISPKTVKNRMNKNMSDVPNSQYFRLGDIQAQYYKGKPVYIAPVEFDGFFKYYSAHQTVPGYFIIDATSVNAEPHFVKKNIKYTNTSYFNRNAARRIYSQHPTWLAANGSQPQLEVDDNGTPYYVQTTYKSMALSHRINYSRLHVVVVNAETGKTNLYTLNHLPRWIDEGITTEVADSMNEAYGKYQRGFLNMYLSKTGIQLPTSDSVISTFDKQGNVQYFTDFTNPRSDADSALGYSMINARTGKLVYYKTHGIMDSDGAKANANNNYKAQQWKSSMPVIYNINGKPTWVLSILDNTNAFRGYYYIDASDQSVHATGDSANEAVENFRQALIDNGSNAGNTSQGKKQKISGKIDRAVITAKGSSQVLLFTLQGSNTIYTVDGEDYQKALLTRAGDEVKATAQVKNGKSVGNVTDFSNSNLK</sequence>
<feature type="transmembrane region" description="Helical" evidence="1">
    <location>
        <begin position="113"/>
        <end position="134"/>
    </location>
</feature>
<dbReference type="STRING" id="1291742.LOOC260_105990"/>
<organism evidence="2 3">
    <name type="scientific">Paucilactobacillus hokkaidonensis JCM 18461</name>
    <dbReference type="NCBI Taxonomy" id="1291742"/>
    <lineage>
        <taxon>Bacteria</taxon>
        <taxon>Bacillati</taxon>
        <taxon>Bacillota</taxon>
        <taxon>Bacilli</taxon>
        <taxon>Lactobacillales</taxon>
        <taxon>Lactobacillaceae</taxon>
        <taxon>Paucilactobacillus</taxon>
    </lineage>
</organism>
<dbReference type="KEGG" id="lho:LOOC260_105990"/>
<keyword evidence="1" id="KW-0472">Membrane</keyword>
<feature type="transmembrane region" description="Helical" evidence="1">
    <location>
        <begin position="6"/>
        <end position="25"/>
    </location>
</feature>
<feature type="transmembrane region" description="Helical" evidence="1">
    <location>
        <begin position="82"/>
        <end position="101"/>
    </location>
</feature>
<dbReference type="HOGENOM" id="CLU_015927_1_0_9"/>
<reference evidence="2 3" key="1">
    <citation type="submission" date="2014-11" db="EMBL/GenBank/DDBJ databases">
        <title>Complete genome sequence and analysis of Lactobacillus hokkaidonensis LOOC260T.</title>
        <authorList>
            <person name="Tanizawa Y."/>
            <person name="Tohno M."/>
            <person name="Kaminuma E."/>
            <person name="Nakamura Y."/>
            <person name="Arita M."/>
        </authorList>
    </citation>
    <scope>NUCLEOTIDE SEQUENCE [LARGE SCALE GENOMIC DNA]</scope>
    <source>
        <strain evidence="2 3">LOOC260</strain>
    </source>
</reference>
<dbReference type="Proteomes" id="UP000031620">
    <property type="component" value="Chromosome"/>
</dbReference>
<feature type="transmembrane region" description="Helical" evidence="1">
    <location>
        <begin position="46"/>
        <end position="70"/>
    </location>
</feature>
<keyword evidence="1" id="KW-1133">Transmembrane helix</keyword>
<dbReference type="EMBL" id="AP014680">
    <property type="protein sequence ID" value="BAP85156.1"/>
    <property type="molecule type" value="Genomic_DNA"/>
</dbReference>
<name>A0A0A1GXI6_9LACO</name>
<keyword evidence="1" id="KW-0812">Transmembrane</keyword>